<dbReference type="SUPFAM" id="SSF55961">
    <property type="entry name" value="Bet v1-like"/>
    <property type="match status" value="1"/>
</dbReference>
<feature type="region of interest" description="Disordered" evidence="1">
    <location>
        <begin position="194"/>
        <end position="240"/>
    </location>
</feature>
<sequence>MKYGLGIRLLIAFIVGGIAVVYKIKINPRYKQSEINIAIKAPRRFTFDTLTNLKNVPKYFSWISDLKESKFDRRNISLGKVYYGVVNMPFLGQHEVKYKVTELKDFNWITLRPERPKQSWFNTEVTFTFFAITNEEMHLGVKIAYHRTSALFQITLGRYLRYITDQQLDRLSIAAKNLVLTKWEKFRFPHGRHNATKRKTVPKSKSNSKNIFMGKDQSSISSGGNYTTSTTDKTKYSDEL</sequence>
<evidence type="ECO:0000313" key="3">
    <source>
        <dbReference type="EMBL" id="OXA51081.1"/>
    </source>
</evidence>
<evidence type="ECO:0008006" key="5">
    <source>
        <dbReference type="Google" id="ProtNLM"/>
    </source>
</evidence>
<dbReference type="EMBL" id="LNIX01000008">
    <property type="protein sequence ID" value="OXA51081.1"/>
    <property type="molecule type" value="Genomic_DNA"/>
</dbReference>
<comment type="caution">
    <text evidence="3">The sequence shown here is derived from an EMBL/GenBank/DDBJ whole genome shotgun (WGS) entry which is preliminary data.</text>
</comment>
<keyword evidence="2" id="KW-0812">Transmembrane</keyword>
<dbReference type="OrthoDB" id="6331612at2759"/>
<keyword evidence="4" id="KW-1185">Reference proteome</keyword>
<keyword evidence="2" id="KW-1133">Transmembrane helix</keyword>
<proteinExistence type="predicted"/>
<dbReference type="AlphaFoldDB" id="A0A226E2D4"/>
<protein>
    <recommendedName>
        <fullName evidence="5">Coenzyme Q-binding protein COQ10 START domain-containing protein</fullName>
    </recommendedName>
</protein>
<accession>A0A226E2D4</accession>
<dbReference type="Proteomes" id="UP000198287">
    <property type="component" value="Unassembled WGS sequence"/>
</dbReference>
<evidence type="ECO:0000256" key="1">
    <source>
        <dbReference type="SAM" id="MobiDB-lite"/>
    </source>
</evidence>
<evidence type="ECO:0000256" key="2">
    <source>
        <dbReference type="SAM" id="Phobius"/>
    </source>
</evidence>
<reference evidence="3 4" key="1">
    <citation type="submission" date="2015-12" db="EMBL/GenBank/DDBJ databases">
        <title>The genome of Folsomia candida.</title>
        <authorList>
            <person name="Faddeeva A."/>
            <person name="Derks M.F."/>
            <person name="Anvar Y."/>
            <person name="Smit S."/>
            <person name="Van Straalen N."/>
            <person name="Roelofs D."/>
        </authorList>
    </citation>
    <scope>NUCLEOTIDE SEQUENCE [LARGE SCALE GENOMIC DNA]</scope>
    <source>
        <strain evidence="3 4">VU population</strain>
        <tissue evidence="3">Whole body</tissue>
    </source>
</reference>
<evidence type="ECO:0000313" key="4">
    <source>
        <dbReference type="Proteomes" id="UP000198287"/>
    </source>
</evidence>
<organism evidence="3 4">
    <name type="scientific">Folsomia candida</name>
    <name type="common">Springtail</name>
    <dbReference type="NCBI Taxonomy" id="158441"/>
    <lineage>
        <taxon>Eukaryota</taxon>
        <taxon>Metazoa</taxon>
        <taxon>Ecdysozoa</taxon>
        <taxon>Arthropoda</taxon>
        <taxon>Hexapoda</taxon>
        <taxon>Collembola</taxon>
        <taxon>Entomobryomorpha</taxon>
        <taxon>Isotomoidea</taxon>
        <taxon>Isotomidae</taxon>
        <taxon>Proisotominae</taxon>
        <taxon>Folsomia</taxon>
    </lineage>
</organism>
<feature type="compositionally biased region" description="Polar residues" evidence="1">
    <location>
        <begin position="203"/>
        <end position="225"/>
    </location>
</feature>
<feature type="transmembrane region" description="Helical" evidence="2">
    <location>
        <begin position="6"/>
        <end position="24"/>
    </location>
</feature>
<dbReference type="OMA" id="FFAITNE"/>
<name>A0A226E2D4_FOLCA</name>
<keyword evidence="2" id="KW-0472">Membrane</keyword>
<gene>
    <name evidence="3" type="ORF">Fcan01_14427</name>
</gene>